<organism evidence="2">
    <name type="scientific">Sphingomonas psychrotolerans</name>
    <dbReference type="NCBI Taxonomy" id="1327635"/>
    <lineage>
        <taxon>Bacteria</taxon>
        <taxon>Pseudomonadati</taxon>
        <taxon>Pseudomonadota</taxon>
        <taxon>Alphaproteobacteria</taxon>
        <taxon>Sphingomonadales</taxon>
        <taxon>Sphingomonadaceae</taxon>
        <taxon>Sphingomonas</taxon>
    </lineage>
</organism>
<keyword evidence="2" id="KW-0378">Hydrolase</keyword>
<protein>
    <submittedName>
        <fullName evidence="2">Restriction endonuclease</fullName>
    </submittedName>
</protein>
<reference evidence="2" key="1">
    <citation type="submission" date="2022-04" db="EMBL/GenBank/DDBJ databases">
        <title>Tomato heritable bacteria conferring resistance against bacterial wilt.</title>
        <authorList>
            <person name="Yin J."/>
        </authorList>
    </citation>
    <scope>NUCLEOTIDE SEQUENCE</scope>
    <source>
        <strain evidence="2">Cra20</strain>
    </source>
</reference>
<accession>A0ABU3N2P6</accession>
<gene>
    <name evidence="2" type="ORF">MZO42_08580</name>
</gene>
<dbReference type="Pfam" id="PF04471">
    <property type="entry name" value="Mrr_cat"/>
    <property type="match status" value="1"/>
</dbReference>
<dbReference type="InterPro" id="IPR007560">
    <property type="entry name" value="Restrct_endonuc_IV_Mrr"/>
</dbReference>
<proteinExistence type="predicted"/>
<keyword evidence="2" id="KW-0540">Nuclease</keyword>
<comment type="caution">
    <text evidence="2">The sequence shown here is derived from an EMBL/GenBank/DDBJ whole genome shotgun (WGS) entry which is preliminary data.</text>
</comment>
<dbReference type="GO" id="GO:0004519">
    <property type="term" value="F:endonuclease activity"/>
    <property type="evidence" value="ECO:0007669"/>
    <property type="project" value="UniProtKB-KW"/>
</dbReference>
<feature type="domain" description="Restriction endonuclease type IV Mrr" evidence="1">
    <location>
        <begin position="14"/>
        <end position="125"/>
    </location>
</feature>
<dbReference type="InterPro" id="IPR011335">
    <property type="entry name" value="Restrct_endonuc-II-like"/>
</dbReference>
<dbReference type="SUPFAM" id="SSF52980">
    <property type="entry name" value="Restriction endonuclease-like"/>
    <property type="match status" value="1"/>
</dbReference>
<dbReference type="EMBL" id="JALMLT010000002">
    <property type="protein sequence ID" value="MDT8758752.1"/>
    <property type="molecule type" value="Genomic_DNA"/>
</dbReference>
<evidence type="ECO:0000313" key="2">
    <source>
        <dbReference type="EMBL" id="MDT8758752.1"/>
    </source>
</evidence>
<sequence length="365" mass="41627">MTRSDASPAYERYRRFEDLCAAILADAGFEVDREVETSRRGTRVDIVATLPNGEPRLIEVKYSALPSVSLGQLRDWAARVADTYGAEDSPAPVLVVSAKADPARRDWAETEYDIEIWDRPRLREMATPKRLQELDAFFAEHDRTLGPTAPVTRFPEVEIAVEPDFTAAPVPETPKLREGTHLIQRLQAIAPGKGSAGDYELLCQEIVRYLFGDWLLDPRRQQRIEDGLNILDIVYRVDPRHHFWATLTRDFRARVVLFECKNYTDPITPMQVFTTERYMSVNALRPLCFMLTRKAPHAHAELAAFGALRESGKLLIMLNDEDLIQMIKVRDAQLLEESGTAAWDQNDPTIILDQKIYDFVARCPR</sequence>
<evidence type="ECO:0000259" key="1">
    <source>
        <dbReference type="Pfam" id="PF04471"/>
    </source>
</evidence>
<name>A0ABU3N2P6_9SPHN</name>
<keyword evidence="2" id="KW-0255">Endonuclease</keyword>